<evidence type="ECO:0000256" key="1">
    <source>
        <dbReference type="SAM" id="MobiDB-lite"/>
    </source>
</evidence>
<comment type="caution">
    <text evidence="3">The sequence shown here is derived from an EMBL/GenBank/DDBJ whole genome shotgun (WGS) entry which is preliminary data.</text>
</comment>
<name>A0ABD6AXP4_9EURY</name>
<protein>
    <submittedName>
        <fullName evidence="3">Uncharacterized protein</fullName>
    </submittedName>
</protein>
<keyword evidence="2" id="KW-0472">Membrane</keyword>
<feature type="transmembrane region" description="Helical" evidence="2">
    <location>
        <begin position="34"/>
        <end position="54"/>
    </location>
</feature>
<feature type="transmembrane region" description="Helical" evidence="2">
    <location>
        <begin position="89"/>
        <end position="112"/>
    </location>
</feature>
<feature type="transmembrane region" description="Helical" evidence="2">
    <location>
        <begin position="124"/>
        <end position="143"/>
    </location>
</feature>
<feature type="transmembrane region" description="Helical" evidence="2">
    <location>
        <begin position="149"/>
        <end position="167"/>
    </location>
</feature>
<dbReference type="Proteomes" id="UP001597187">
    <property type="component" value="Unassembled WGS sequence"/>
</dbReference>
<dbReference type="AlphaFoldDB" id="A0ABD6AXP4"/>
<reference evidence="3 4" key="1">
    <citation type="journal article" date="2019" name="Int. J. Syst. Evol. Microbiol.">
        <title>The Global Catalogue of Microorganisms (GCM) 10K type strain sequencing project: providing services to taxonomists for standard genome sequencing and annotation.</title>
        <authorList>
            <consortium name="The Broad Institute Genomics Platform"/>
            <consortium name="The Broad Institute Genome Sequencing Center for Infectious Disease"/>
            <person name="Wu L."/>
            <person name="Ma J."/>
        </authorList>
    </citation>
    <scope>NUCLEOTIDE SEQUENCE [LARGE SCALE GENOMIC DNA]</scope>
    <source>
        <strain evidence="3 4">CGMCC 1.12563</strain>
    </source>
</reference>
<sequence>MVLLMVTTVVYVPLVLPLVLPGVAVDPLAIARSLVVTMLIPLTIGLLVSIRYSAVSNALRLTLNQASNTGLILLLVLVVVLNLENIVGVIGTGAILALVSFVILVAGFGYVLGGPKRETRVVSALGAGQRNVAAALVVAAQNFADPDVLVMLVVGAVVMLGLLMPLAGEIGRRDVKDEHAMSTSLRATSKSSTRRTKMDDE</sequence>
<keyword evidence="2" id="KW-0812">Transmembrane</keyword>
<evidence type="ECO:0000313" key="3">
    <source>
        <dbReference type="EMBL" id="MFD1514377.1"/>
    </source>
</evidence>
<organism evidence="3 4">
    <name type="scientific">Halomarina rubra</name>
    <dbReference type="NCBI Taxonomy" id="2071873"/>
    <lineage>
        <taxon>Archaea</taxon>
        <taxon>Methanobacteriati</taxon>
        <taxon>Methanobacteriota</taxon>
        <taxon>Stenosarchaea group</taxon>
        <taxon>Halobacteria</taxon>
        <taxon>Halobacteriales</taxon>
        <taxon>Natronomonadaceae</taxon>
        <taxon>Halomarina</taxon>
    </lineage>
</organism>
<keyword evidence="2" id="KW-1133">Transmembrane helix</keyword>
<dbReference type="EMBL" id="JBHUDC010000007">
    <property type="protein sequence ID" value="MFD1514377.1"/>
    <property type="molecule type" value="Genomic_DNA"/>
</dbReference>
<feature type="transmembrane region" description="Helical" evidence="2">
    <location>
        <begin position="66"/>
        <end position="83"/>
    </location>
</feature>
<feature type="region of interest" description="Disordered" evidence="1">
    <location>
        <begin position="181"/>
        <end position="201"/>
    </location>
</feature>
<proteinExistence type="predicted"/>
<dbReference type="InterPro" id="IPR038770">
    <property type="entry name" value="Na+/solute_symporter_sf"/>
</dbReference>
<keyword evidence="4" id="KW-1185">Reference proteome</keyword>
<accession>A0ABD6AXP4</accession>
<evidence type="ECO:0000256" key="2">
    <source>
        <dbReference type="SAM" id="Phobius"/>
    </source>
</evidence>
<gene>
    <name evidence="3" type="ORF">ACFSBT_13930</name>
</gene>
<evidence type="ECO:0000313" key="4">
    <source>
        <dbReference type="Proteomes" id="UP001597187"/>
    </source>
</evidence>
<dbReference type="RefSeq" id="WP_250874345.1">
    <property type="nucleotide sequence ID" value="NZ_JALXFV010000007.1"/>
</dbReference>
<dbReference type="Gene3D" id="1.20.1530.20">
    <property type="match status" value="1"/>
</dbReference>
<feature type="compositionally biased region" description="Polar residues" evidence="1">
    <location>
        <begin position="181"/>
        <end position="191"/>
    </location>
</feature>